<keyword evidence="9" id="KW-1185">Reference proteome</keyword>
<reference evidence="8 9" key="1">
    <citation type="submission" date="2018-11" db="EMBL/GenBank/DDBJ databases">
        <title>Genome sequencing and assembly of Clostridium tagluense strain A121.</title>
        <authorList>
            <person name="Murakami T."/>
            <person name="Segawa T."/>
            <person name="Shcherbakova V.A."/>
            <person name="Mori H."/>
            <person name="Yoshimura Y."/>
        </authorList>
    </citation>
    <scope>NUCLEOTIDE SEQUENCE [LARGE SCALE GENOMIC DNA]</scope>
    <source>
        <strain evidence="8 9">A121</strain>
    </source>
</reference>
<evidence type="ECO:0000256" key="3">
    <source>
        <dbReference type="ARBA" id="ARBA00022475"/>
    </source>
</evidence>
<feature type="transmembrane region" description="Helical" evidence="7">
    <location>
        <begin position="200"/>
        <end position="217"/>
    </location>
</feature>
<organism evidence="8 9">
    <name type="scientific">Clostridium tagluense</name>
    <dbReference type="NCBI Taxonomy" id="360422"/>
    <lineage>
        <taxon>Bacteria</taxon>
        <taxon>Bacillati</taxon>
        <taxon>Bacillota</taxon>
        <taxon>Clostridia</taxon>
        <taxon>Eubacteriales</taxon>
        <taxon>Clostridiaceae</taxon>
        <taxon>Clostridium</taxon>
    </lineage>
</organism>
<feature type="transmembrane region" description="Helical" evidence="7">
    <location>
        <begin position="447"/>
        <end position="470"/>
    </location>
</feature>
<dbReference type="InterPro" id="IPR050367">
    <property type="entry name" value="APC_superfamily"/>
</dbReference>
<feature type="transmembrane region" description="Helical" evidence="7">
    <location>
        <begin position="157"/>
        <end position="180"/>
    </location>
</feature>
<feature type="transmembrane region" description="Helical" evidence="7">
    <location>
        <begin position="121"/>
        <end position="145"/>
    </location>
</feature>
<keyword evidence="2" id="KW-0813">Transport</keyword>
<dbReference type="AlphaFoldDB" id="A0A401UPK8"/>
<dbReference type="Pfam" id="PF13520">
    <property type="entry name" value="AA_permease_2"/>
    <property type="match status" value="1"/>
</dbReference>
<dbReference type="PANTHER" id="PTHR42770:SF15">
    <property type="entry name" value="GLUTAMATE_GAMMA-AMINOBUTYRATE ANTIPORTER-RELATED"/>
    <property type="match status" value="1"/>
</dbReference>
<comment type="subcellular location">
    <subcellularLocation>
        <location evidence="1">Cell membrane</location>
        <topology evidence="1">Multi-pass membrane protein</topology>
    </subcellularLocation>
</comment>
<evidence type="ECO:0000256" key="7">
    <source>
        <dbReference type="SAM" id="Phobius"/>
    </source>
</evidence>
<feature type="transmembrane region" description="Helical" evidence="7">
    <location>
        <begin position="12"/>
        <end position="33"/>
    </location>
</feature>
<comment type="caution">
    <text evidence="8">The sequence shown here is derived from an EMBL/GenBank/DDBJ whole genome shotgun (WGS) entry which is preliminary data.</text>
</comment>
<keyword evidence="3" id="KW-1003">Cell membrane</keyword>
<accession>A0A401UPK8</accession>
<proteinExistence type="predicted"/>
<evidence type="ECO:0000256" key="6">
    <source>
        <dbReference type="ARBA" id="ARBA00023136"/>
    </source>
</evidence>
<evidence type="ECO:0000256" key="1">
    <source>
        <dbReference type="ARBA" id="ARBA00004651"/>
    </source>
</evidence>
<evidence type="ECO:0000313" key="8">
    <source>
        <dbReference type="EMBL" id="GCD11460.1"/>
    </source>
</evidence>
<dbReference type="InterPro" id="IPR002293">
    <property type="entry name" value="AA/rel_permease1"/>
</dbReference>
<feature type="transmembrane region" description="Helical" evidence="7">
    <location>
        <begin position="375"/>
        <end position="394"/>
    </location>
</feature>
<dbReference type="PIRSF" id="PIRSF006060">
    <property type="entry name" value="AA_transporter"/>
    <property type="match status" value="1"/>
</dbReference>
<dbReference type="Gene3D" id="1.20.1740.10">
    <property type="entry name" value="Amino acid/polyamine transporter I"/>
    <property type="match status" value="1"/>
</dbReference>
<evidence type="ECO:0000256" key="5">
    <source>
        <dbReference type="ARBA" id="ARBA00022989"/>
    </source>
</evidence>
<gene>
    <name evidence="8" type="ORF">Ctaglu_30830</name>
</gene>
<dbReference type="EMBL" id="BHYK01000018">
    <property type="protein sequence ID" value="GCD11460.1"/>
    <property type="molecule type" value="Genomic_DNA"/>
</dbReference>
<name>A0A401UPK8_9CLOT</name>
<sequence>MNETGVKKLTWQNLALIAFVMVWGFGNVVNNFANQGLKVVGSWVLIISLYFIPYALMVGELGSTFKDGKAGVSTWIKSTMSPKLAYLAGWTYWVVHVPYLAQKPQSILIALGWVTTQNGKFIKGFSPLVLQSITLLLFLFFLWFASRGVNSLKKIGTIAGISVFVMSMLYIVMMIAAPSITGVKIATAHITLKSFIPDFNFAYFTTISMLVFAVGGCEKIAPYVNDTKEPSKNFPKGMIALAIMVAVSALLGSVAMGMMFDANNIPVDLKMNGQYYAFKTLGNYYGVGNLLLILYAIANMLAQISALAFSIDAPLKILFAEGDKKYIPASLMKTNKYGAPINGYKMTAVLVGILIIVPALGIGDMNTLFNWLLDLNSIVMPIRYLWVFLAYMALRGFAKKKFLSEYKFIKNDKIAFFIGLWCFSFTAFACIMGMFPKSKANTSEYTFQLVLNLLTPFVLLGLGLILPLIAKISNKKNAINGSEDIS</sequence>
<keyword evidence="5 7" id="KW-1133">Transmembrane helix</keyword>
<keyword evidence="6 7" id="KW-0472">Membrane</keyword>
<evidence type="ECO:0000313" key="9">
    <source>
        <dbReference type="Proteomes" id="UP000287872"/>
    </source>
</evidence>
<feature type="transmembrane region" description="Helical" evidence="7">
    <location>
        <begin position="343"/>
        <end position="363"/>
    </location>
</feature>
<feature type="transmembrane region" description="Helical" evidence="7">
    <location>
        <begin position="238"/>
        <end position="260"/>
    </location>
</feature>
<dbReference type="Proteomes" id="UP000287872">
    <property type="component" value="Unassembled WGS sequence"/>
</dbReference>
<dbReference type="OrthoDB" id="92719at2"/>
<dbReference type="RefSeq" id="WP_125003300.1">
    <property type="nucleotide sequence ID" value="NZ_BHYK01000018.1"/>
</dbReference>
<feature type="transmembrane region" description="Helical" evidence="7">
    <location>
        <begin position="414"/>
        <end position="435"/>
    </location>
</feature>
<dbReference type="GO" id="GO:0022857">
    <property type="term" value="F:transmembrane transporter activity"/>
    <property type="evidence" value="ECO:0007669"/>
    <property type="project" value="InterPro"/>
</dbReference>
<dbReference type="GO" id="GO:0005886">
    <property type="term" value="C:plasma membrane"/>
    <property type="evidence" value="ECO:0007669"/>
    <property type="project" value="UniProtKB-SubCell"/>
</dbReference>
<keyword evidence="4 7" id="KW-0812">Transmembrane</keyword>
<feature type="transmembrane region" description="Helical" evidence="7">
    <location>
        <begin position="284"/>
        <end position="309"/>
    </location>
</feature>
<feature type="transmembrane region" description="Helical" evidence="7">
    <location>
        <begin position="39"/>
        <end position="63"/>
    </location>
</feature>
<evidence type="ECO:0000256" key="2">
    <source>
        <dbReference type="ARBA" id="ARBA00022448"/>
    </source>
</evidence>
<protein>
    <submittedName>
        <fullName evidence="8">Transport</fullName>
    </submittedName>
</protein>
<dbReference type="PANTHER" id="PTHR42770">
    <property type="entry name" value="AMINO ACID TRANSPORTER-RELATED"/>
    <property type="match status" value="1"/>
</dbReference>
<evidence type="ECO:0000256" key="4">
    <source>
        <dbReference type="ARBA" id="ARBA00022692"/>
    </source>
</evidence>